<keyword evidence="1" id="KW-0472">Membrane</keyword>
<name>A0A1W1CF88_9ZZZZ</name>
<dbReference type="AlphaFoldDB" id="A0A1W1CF88"/>
<feature type="transmembrane region" description="Helical" evidence="1">
    <location>
        <begin position="6"/>
        <end position="22"/>
    </location>
</feature>
<proteinExistence type="predicted"/>
<organism evidence="2">
    <name type="scientific">hydrothermal vent metagenome</name>
    <dbReference type="NCBI Taxonomy" id="652676"/>
    <lineage>
        <taxon>unclassified sequences</taxon>
        <taxon>metagenomes</taxon>
        <taxon>ecological metagenomes</taxon>
    </lineage>
</organism>
<evidence type="ECO:0000313" key="2">
    <source>
        <dbReference type="EMBL" id="SFV64391.1"/>
    </source>
</evidence>
<accession>A0A1W1CF88</accession>
<dbReference type="EMBL" id="FPHI01000025">
    <property type="protein sequence ID" value="SFV64391.1"/>
    <property type="molecule type" value="Genomic_DNA"/>
</dbReference>
<protein>
    <submittedName>
        <fullName evidence="2">Uncharacterized protein</fullName>
    </submittedName>
</protein>
<evidence type="ECO:0000256" key="1">
    <source>
        <dbReference type="SAM" id="Phobius"/>
    </source>
</evidence>
<sequence>MFQKFTPLIILGLFVIGMYFMMQGTQKAVQMTKVKHEVKK</sequence>
<gene>
    <name evidence="2" type="ORF">MNB_SV-3-1526</name>
</gene>
<reference evidence="2" key="1">
    <citation type="submission" date="2016-10" db="EMBL/GenBank/DDBJ databases">
        <authorList>
            <person name="de Groot N.N."/>
        </authorList>
    </citation>
    <scope>NUCLEOTIDE SEQUENCE</scope>
</reference>
<keyword evidence="1" id="KW-0812">Transmembrane</keyword>
<keyword evidence="1" id="KW-1133">Transmembrane helix</keyword>